<reference evidence="2" key="1">
    <citation type="journal article" date="2013" name="Genome">
        <title>Draft Genome Sequence of a Thermophilic Member of the Bacillaceae, Anoxybacillus flavithermus Strain Kn10, Isolated from the Kan-nawa Hot Spring in Japan.</title>
        <authorList>
            <person name="Matsutani M."/>
            <person name="Shirakihara Y."/>
            <person name="Imada K."/>
            <person name="Yakushi T."/>
            <person name="Matsushita K."/>
        </authorList>
    </citation>
    <scope>NUCLEOTIDE SEQUENCE [LARGE SCALE GENOMIC DNA]</scope>
    <source>
        <strain evidence="2">NBRC 109594</strain>
    </source>
</reference>
<dbReference type="AlphaFoldDB" id="R4F8B2"/>
<proteinExistence type="predicted"/>
<dbReference type="Proteomes" id="UP000013057">
    <property type="component" value="Unassembled WGS sequence"/>
</dbReference>
<accession>R4F8B2</accession>
<evidence type="ECO:0000313" key="2">
    <source>
        <dbReference type="Proteomes" id="UP000013057"/>
    </source>
</evidence>
<comment type="caution">
    <text evidence="1">The sequence shown here is derived from an EMBL/GenBank/DDBJ whole genome shotgun (WGS) entry which is preliminary data.</text>
</comment>
<sequence>MSFNGFIIALLTVIPSFVYTFTDSNYTSFSPTKQKNYMSKHEQVF</sequence>
<name>R4F8B2_9BACL</name>
<dbReference type="EMBL" id="BARH01000001">
    <property type="protein sequence ID" value="GAC89566.1"/>
    <property type="molecule type" value="Genomic_DNA"/>
</dbReference>
<gene>
    <name evidence="1" type="ORF">KN10_0002</name>
</gene>
<evidence type="ECO:0000313" key="1">
    <source>
        <dbReference type="EMBL" id="GAC89566.1"/>
    </source>
</evidence>
<protein>
    <submittedName>
        <fullName evidence="1">Uncharacterized protein</fullName>
    </submittedName>
</protein>
<organism evidence="1 2">
    <name type="scientific">Anoxybacillus flavithermus NBRC 109594</name>
    <dbReference type="NCBI Taxonomy" id="1315967"/>
    <lineage>
        <taxon>Bacteria</taxon>
        <taxon>Bacillati</taxon>
        <taxon>Bacillota</taxon>
        <taxon>Bacilli</taxon>
        <taxon>Bacillales</taxon>
        <taxon>Anoxybacillaceae</taxon>
        <taxon>Anoxybacillus</taxon>
    </lineage>
</organism>